<feature type="transmembrane region" description="Helical" evidence="2">
    <location>
        <begin position="103"/>
        <end position="120"/>
    </location>
</feature>
<reference evidence="3 4" key="1">
    <citation type="submission" date="2018-08" db="EMBL/GenBank/DDBJ databases">
        <title>Cellulomonas rhizosphaerae sp. nov., a novel actinomycete isolated from soil.</title>
        <authorList>
            <person name="Tian Y."/>
        </authorList>
    </citation>
    <scope>NUCLEOTIDE SEQUENCE [LARGE SCALE GENOMIC DNA]</scope>
    <source>
        <strain evidence="3 4">NEAU-TCZ24</strain>
    </source>
</reference>
<dbReference type="Proteomes" id="UP000283374">
    <property type="component" value="Unassembled WGS sequence"/>
</dbReference>
<keyword evidence="2" id="KW-1133">Transmembrane helix</keyword>
<keyword evidence="2" id="KW-0472">Membrane</keyword>
<evidence type="ECO:0000313" key="4">
    <source>
        <dbReference type="Proteomes" id="UP000283374"/>
    </source>
</evidence>
<keyword evidence="4" id="KW-1185">Reference proteome</keyword>
<evidence type="ECO:0000256" key="1">
    <source>
        <dbReference type="SAM" id="MobiDB-lite"/>
    </source>
</evidence>
<evidence type="ECO:0000256" key="2">
    <source>
        <dbReference type="SAM" id="Phobius"/>
    </source>
</evidence>
<comment type="caution">
    <text evidence="3">The sequence shown here is derived from an EMBL/GenBank/DDBJ whole genome shotgun (WGS) entry which is preliminary data.</text>
</comment>
<dbReference type="AlphaFoldDB" id="A0A413RIC3"/>
<keyword evidence="2" id="KW-0812">Transmembrane</keyword>
<name>A0A413RIC3_9CELL</name>
<feature type="transmembrane region" description="Helical" evidence="2">
    <location>
        <begin position="126"/>
        <end position="146"/>
    </location>
</feature>
<gene>
    <name evidence="3" type="ORF">D1825_15475</name>
</gene>
<sequence length="164" mass="15842">MAAQLRAGSSPEDSWRRALGPGVSVRDGVPDVSALVGPARRRSAGGGDASRAAAVVVAAGVARSLGAPLAGVLEHVAGSVAAEEEAAAELDAALAGPRATARVLAWLPVLGLVVAGLLGADPLAVVLGGGIGTASAVLGAGLLVLGRLWTRGLLRRAGAGRVGG</sequence>
<organism evidence="3 4">
    <name type="scientific">Cellulomonas rhizosphaerae</name>
    <dbReference type="NCBI Taxonomy" id="2293719"/>
    <lineage>
        <taxon>Bacteria</taxon>
        <taxon>Bacillati</taxon>
        <taxon>Actinomycetota</taxon>
        <taxon>Actinomycetes</taxon>
        <taxon>Micrococcales</taxon>
        <taxon>Cellulomonadaceae</taxon>
        <taxon>Cellulomonas</taxon>
    </lineage>
</organism>
<dbReference type="EMBL" id="QWKP01000218">
    <property type="protein sequence ID" value="RHA38025.1"/>
    <property type="molecule type" value="Genomic_DNA"/>
</dbReference>
<evidence type="ECO:0000313" key="3">
    <source>
        <dbReference type="EMBL" id="RHA38025.1"/>
    </source>
</evidence>
<feature type="region of interest" description="Disordered" evidence="1">
    <location>
        <begin position="1"/>
        <end position="22"/>
    </location>
</feature>
<protein>
    <submittedName>
        <fullName evidence="3">Type II secretion protein F</fullName>
    </submittedName>
</protein>
<proteinExistence type="predicted"/>
<accession>A0A413RIC3</accession>